<protein>
    <submittedName>
        <fullName evidence="1">Uncharacterized protein</fullName>
    </submittedName>
</protein>
<name>A0A1R3J5Q6_9ROSI</name>
<dbReference type="EMBL" id="AWUE01016593">
    <property type="protein sequence ID" value="OMO90144.1"/>
    <property type="molecule type" value="Genomic_DNA"/>
</dbReference>
<comment type="caution">
    <text evidence="1">The sequence shown here is derived from an EMBL/GenBank/DDBJ whole genome shotgun (WGS) entry which is preliminary data.</text>
</comment>
<keyword evidence="2" id="KW-1185">Reference proteome</keyword>
<reference evidence="2" key="1">
    <citation type="submission" date="2013-09" db="EMBL/GenBank/DDBJ databases">
        <title>Corchorus olitorius genome sequencing.</title>
        <authorList>
            <person name="Alam M."/>
            <person name="Haque M.S."/>
            <person name="Islam M.S."/>
            <person name="Emdad E.M."/>
            <person name="Islam M.M."/>
            <person name="Ahmed B."/>
            <person name="Halim A."/>
            <person name="Hossen Q.M.M."/>
            <person name="Hossain M.Z."/>
            <person name="Ahmed R."/>
            <person name="Khan M.M."/>
            <person name="Islam R."/>
            <person name="Rashid M.M."/>
            <person name="Khan S.A."/>
            <person name="Rahman M.S."/>
            <person name="Alam M."/>
            <person name="Yahiya A.S."/>
            <person name="Khan M.S."/>
            <person name="Azam M.S."/>
            <person name="Haque T."/>
            <person name="Lashkar M.Z.H."/>
            <person name="Akhand A.I."/>
            <person name="Morshed G."/>
            <person name="Roy S."/>
            <person name="Uddin K.S."/>
            <person name="Rabeya T."/>
            <person name="Hossain A.S."/>
            <person name="Chowdhury A."/>
            <person name="Snigdha A.R."/>
            <person name="Mortoza M.S."/>
            <person name="Matin S.A."/>
            <person name="Hoque S.M.E."/>
            <person name="Islam M.K."/>
            <person name="Roy D.K."/>
            <person name="Haider R."/>
            <person name="Moosa M.M."/>
            <person name="Elias S.M."/>
            <person name="Hasan A.M."/>
            <person name="Jahan S."/>
            <person name="Shafiuddin M."/>
            <person name="Mahmood N."/>
            <person name="Shommy N.S."/>
        </authorList>
    </citation>
    <scope>NUCLEOTIDE SEQUENCE [LARGE SCALE GENOMIC DNA]</scope>
    <source>
        <strain evidence="2">cv. O-4</strain>
    </source>
</reference>
<dbReference type="Proteomes" id="UP000187203">
    <property type="component" value="Unassembled WGS sequence"/>
</dbReference>
<dbReference type="OrthoDB" id="696085at2759"/>
<proteinExistence type="predicted"/>
<dbReference type="AlphaFoldDB" id="A0A1R3J5Q6"/>
<gene>
    <name evidence="1" type="ORF">COLO4_19338</name>
</gene>
<accession>A0A1R3J5Q6</accession>
<sequence>MAQGKWQYDENKQLPTLKDKIIKVDINSERRWDDSMLTKEEADAVSLSKKEAAIKRERIKEYSYVHRVRVTLFALP</sequence>
<organism evidence="1 2">
    <name type="scientific">Corchorus olitorius</name>
    <dbReference type="NCBI Taxonomy" id="93759"/>
    <lineage>
        <taxon>Eukaryota</taxon>
        <taxon>Viridiplantae</taxon>
        <taxon>Streptophyta</taxon>
        <taxon>Embryophyta</taxon>
        <taxon>Tracheophyta</taxon>
        <taxon>Spermatophyta</taxon>
        <taxon>Magnoliopsida</taxon>
        <taxon>eudicotyledons</taxon>
        <taxon>Gunneridae</taxon>
        <taxon>Pentapetalae</taxon>
        <taxon>rosids</taxon>
        <taxon>malvids</taxon>
        <taxon>Malvales</taxon>
        <taxon>Malvaceae</taxon>
        <taxon>Grewioideae</taxon>
        <taxon>Apeibeae</taxon>
        <taxon>Corchorus</taxon>
    </lineage>
</organism>
<evidence type="ECO:0000313" key="2">
    <source>
        <dbReference type="Proteomes" id="UP000187203"/>
    </source>
</evidence>
<evidence type="ECO:0000313" key="1">
    <source>
        <dbReference type="EMBL" id="OMO90144.1"/>
    </source>
</evidence>